<keyword evidence="3" id="KW-1185">Reference proteome</keyword>
<evidence type="ECO:0000313" key="2">
    <source>
        <dbReference type="EMBL" id="KAK4034681.1"/>
    </source>
</evidence>
<dbReference type="Proteomes" id="UP001303115">
    <property type="component" value="Unassembled WGS sequence"/>
</dbReference>
<sequence length="534" mass="60190">MDRLPEEIVDNIISHLAAGSRDGIHENNWVDSDGSWIDNDPAWAALAPYATVSRRWQEPVEARTFARIILTPERLASPLAAQALTPDRVRRFVRSVQVHVVLPTYDEEARGRREDDADRAANDAAFTEVVRNVFALLSSVDTATDGYRPKIRLSMAARCVSDTKDWEARKWEYNVGHEPNDIFEARYKSSYLDLERSIQDGTDALPELRCISEFQVRSIAGPAPHYRHFAPRVVCLMASKMSCLETVDWDLKDDMDHDRRDVERRKKLRADFADSLQTLPSTLRWFRLGYWCHEPTDQYFECPSILEDVANQSNSDKLSVALHKLSQQLAYFDLIAEVGPEVLWPSGSTDRNKGKHQGQQKEEDDEDGAFSPPLWPSMLRCSVCPGAIAPSGKWLFRRRAVASDSDHSDNGTDGTDSDRGEREHYFRDEPDPEHVSPLFMAAARAAGRMPALLSLDFRLNSPMNMGGVAVTYTVPRGGRPTFEGTPPGMAELFVESEPPFQQGEEVMQAWREAARGHTGTESGLAVVIKEFPWL</sequence>
<evidence type="ECO:0000313" key="3">
    <source>
        <dbReference type="Proteomes" id="UP001303115"/>
    </source>
</evidence>
<protein>
    <recommendedName>
        <fullName evidence="4">F-box domain-containing protein</fullName>
    </recommendedName>
</protein>
<accession>A0AAN6PAB4</accession>
<proteinExistence type="predicted"/>
<dbReference type="EMBL" id="MU854469">
    <property type="protein sequence ID" value="KAK4034681.1"/>
    <property type="molecule type" value="Genomic_DNA"/>
</dbReference>
<name>A0AAN6PAB4_9PEZI</name>
<feature type="region of interest" description="Disordered" evidence="1">
    <location>
        <begin position="401"/>
        <end position="433"/>
    </location>
</feature>
<feature type="compositionally biased region" description="Basic and acidic residues" evidence="1">
    <location>
        <begin position="404"/>
        <end position="433"/>
    </location>
</feature>
<gene>
    <name evidence="2" type="ORF">C8A01DRAFT_18560</name>
</gene>
<feature type="region of interest" description="Disordered" evidence="1">
    <location>
        <begin position="343"/>
        <end position="370"/>
    </location>
</feature>
<dbReference type="AlphaFoldDB" id="A0AAN6PAB4"/>
<evidence type="ECO:0000256" key="1">
    <source>
        <dbReference type="SAM" id="MobiDB-lite"/>
    </source>
</evidence>
<reference evidence="3" key="1">
    <citation type="journal article" date="2023" name="Mol. Phylogenet. Evol.">
        <title>Genome-scale phylogeny and comparative genomics of the fungal order Sordariales.</title>
        <authorList>
            <person name="Hensen N."/>
            <person name="Bonometti L."/>
            <person name="Westerberg I."/>
            <person name="Brannstrom I.O."/>
            <person name="Guillou S."/>
            <person name="Cros-Aarteil S."/>
            <person name="Calhoun S."/>
            <person name="Haridas S."/>
            <person name="Kuo A."/>
            <person name="Mondo S."/>
            <person name="Pangilinan J."/>
            <person name="Riley R."/>
            <person name="LaButti K."/>
            <person name="Andreopoulos B."/>
            <person name="Lipzen A."/>
            <person name="Chen C."/>
            <person name="Yan M."/>
            <person name="Daum C."/>
            <person name="Ng V."/>
            <person name="Clum A."/>
            <person name="Steindorff A."/>
            <person name="Ohm R.A."/>
            <person name="Martin F."/>
            <person name="Silar P."/>
            <person name="Natvig D.O."/>
            <person name="Lalanne C."/>
            <person name="Gautier V."/>
            <person name="Ament-Velasquez S.L."/>
            <person name="Kruys A."/>
            <person name="Hutchinson M.I."/>
            <person name="Powell A.J."/>
            <person name="Barry K."/>
            <person name="Miller A.N."/>
            <person name="Grigoriev I.V."/>
            <person name="Debuchy R."/>
            <person name="Gladieux P."/>
            <person name="Hiltunen Thoren M."/>
            <person name="Johannesson H."/>
        </authorList>
    </citation>
    <scope>NUCLEOTIDE SEQUENCE [LARGE SCALE GENOMIC DNA]</scope>
    <source>
        <strain evidence="3">CBS 284.82</strain>
    </source>
</reference>
<comment type="caution">
    <text evidence="2">The sequence shown here is derived from an EMBL/GenBank/DDBJ whole genome shotgun (WGS) entry which is preliminary data.</text>
</comment>
<evidence type="ECO:0008006" key="4">
    <source>
        <dbReference type="Google" id="ProtNLM"/>
    </source>
</evidence>
<organism evidence="2 3">
    <name type="scientific">Parachaetomium inaequale</name>
    <dbReference type="NCBI Taxonomy" id="2588326"/>
    <lineage>
        <taxon>Eukaryota</taxon>
        <taxon>Fungi</taxon>
        <taxon>Dikarya</taxon>
        <taxon>Ascomycota</taxon>
        <taxon>Pezizomycotina</taxon>
        <taxon>Sordariomycetes</taxon>
        <taxon>Sordariomycetidae</taxon>
        <taxon>Sordariales</taxon>
        <taxon>Chaetomiaceae</taxon>
        <taxon>Parachaetomium</taxon>
    </lineage>
</organism>